<comment type="caution">
    <text evidence="1">The sequence shown here is derived from an EMBL/GenBank/DDBJ whole genome shotgun (WGS) entry which is preliminary data.</text>
</comment>
<dbReference type="AlphaFoldDB" id="A0A5M9JB19"/>
<organism evidence="1 2">
    <name type="scientific">Monilinia fructicola</name>
    <name type="common">Brown rot fungus</name>
    <name type="synonym">Ciboria fructicola</name>
    <dbReference type="NCBI Taxonomy" id="38448"/>
    <lineage>
        <taxon>Eukaryota</taxon>
        <taxon>Fungi</taxon>
        <taxon>Dikarya</taxon>
        <taxon>Ascomycota</taxon>
        <taxon>Pezizomycotina</taxon>
        <taxon>Leotiomycetes</taxon>
        <taxon>Helotiales</taxon>
        <taxon>Sclerotiniaceae</taxon>
        <taxon>Monilinia</taxon>
    </lineage>
</organism>
<sequence>MANFTIHAMGHLPATNTEAIRGMDLSCYVDIVRFFVGKVRNALQCMELHFGLADGFGERIGFALNSHLEEDCLSIKGMKMSP</sequence>
<name>A0A5M9JB19_MONFR</name>
<evidence type="ECO:0000313" key="2">
    <source>
        <dbReference type="Proteomes" id="UP000322873"/>
    </source>
</evidence>
<evidence type="ECO:0000313" key="1">
    <source>
        <dbReference type="EMBL" id="KAA8566431.1"/>
    </source>
</evidence>
<dbReference type="EMBL" id="VICG01000012">
    <property type="protein sequence ID" value="KAA8566431.1"/>
    <property type="molecule type" value="Genomic_DNA"/>
</dbReference>
<dbReference type="Proteomes" id="UP000322873">
    <property type="component" value="Unassembled WGS sequence"/>
</dbReference>
<protein>
    <submittedName>
        <fullName evidence="1">Uncharacterized protein</fullName>
    </submittedName>
</protein>
<proteinExistence type="predicted"/>
<accession>A0A5M9JB19</accession>
<gene>
    <name evidence="1" type="ORF">EYC84_008995</name>
</gene>
<reference evidence="1 2" key="1">
    <citation type="submission" date="2019-06" db="EMBL/GenBank/DDBJ databases">
        <title>Genome Sequence of the Brown Rot Fungal Pathogen Monilinia fructicola.</title>
        <authorList>
            <person name="De Miccolis Angelini R.M."/>
            <person name="Landi L."/>
            <person name="Abate D."/>
            <person name="Pollastro S."/>
            <person name="Romanazzi G."/>
            <person name="Faretra F."/>
        </authorList>
    </citation>
    <scope>NUCLEOTIDE SEQUENCE [LARGE SCALE GENOMIC DNA]</scope>
    <source>
        <strain evidence="1 2">Mfrc123</strain>
    </source>
</reference>
<keyword evidence="2" id="KW-1185">Reference proteome</keyword>